<dbReference type="STRING" id="1802114.A2719_01440"/>
<name>A0A1G2G160_9BACT</name>
<evidence type="ECO:0000313" key="1">
    <source>
        <dbReference type="EMBL" id="OGZ43732.1"/>
    </source>
</evidence>
<protein>
    <submittedName>
        <fullName evidence="1">Uncharacterized protein</fullName>
    </submittedName>
</protein>
<dbReference type="Proteomes" id="UP000177480">
    <property type="component" value="Unassembled WGS sequence"/>
</dbReference>
<reference evidence="1 2" key="1">
    <citation type="journal article" date="2016" name="Nat. Commun.">
        <title>Thousands of microbial genomes shed light on interconnected biogeochemical processes in an aquifer system.</title>
        <authorList>
            <person name="Anantharaman K."/>
            <person name="Brown C.T."/>
            <person name="Hug L.A."/>
            <person name="Sharon I."/>
            <person name="Castelle C.J."/>
            <person name="Probst A.J."/>
            <person name="Thomas B.C."/>
            <person name="Singh A."/>
            <person name="Wilkins M.J."/>
            <person name="Karaoz U."/>
            <person name="Brodie E.L."/>
            <person name="Williams K.H."/>
            <person name="Hubbard S.S."/>
            <person name="Banfield J.F."/>
        </authorList>
    </citation>
    <scope>NUCLEOTIDE SEQUENCE [LARGE SCALE GENOMIC DNA]</scope>
</reference>
<accession>A0A1G2G160</accession>
<proteinExistence type="predicted"/>
<dbReference type="EMBL" id="MHNK01000011">
    <property type="protein sequence ID" value="OGZ43732.1"/>
    <property type="molecule type" value="Genomic_DNA"/>
</dbReference>
<comment type="caution">
    <text evidence="1">The sequence shown here is derived from an EMBL/GenBank/DDBJ whole genome shotgun (WGS) entry which is preliminary data.</text>
</comment>
<evidence type="ECO:0000313" key="2">
    <source>
        <dbReference type="Proteomes" id="UP000177480"/>
    </source>
</evidence>
<sequence length="172" mass="20237">MSNENPRQPSAEEIAKKIKEIQKDILNPEAPFKERVFRHDFSPKSRAEFDRWIQQRRNEQQEMLDKTRYIPEEAIPAILSETKDFRQLEYSLHQLKYQGWKGLQGSEQTFSPDDLLKIVESVPKIHQQLSEGIIQENQLDDMLATMGVTRTLGFRECIKRCVKAYGLIMTRK</sequence>
<dbReference type="AlphaFoldDB" id="A0A1G2G160"/>
<gene>
    <name evidence="1" type="ORF">A2719_01440</name>
</gene>
<organism evidence="1 2">
    <name type="scientific">Candidatus Ryanbacteria bacterium RIFCSPHIGHO2_01_FULL_45_22</name>
    <dbReference type="NCBI Taxonomy" id="1802114"/>
    <lineage>
        <taxon>Bacteria</taxon>
        <taxon>Candidatus Ryaniibacteriota</taxon>
    </lineage>
</organism>